<evidence type="ECO:0000313" key="5">
    <source>
        <dbReference type="Proteomes" id="UP000531581"/>
    </source>
</evidence>
<feature type="transmembrane region" description="Helical" evidence="2">
    <location>
        <begin position="324"/>
        <end position="345"/>
    </location>
</feature>
<name>A0A7Y7QSD4_9SPHN</name>
<feature type="transmembrane region" description="Helical" evidence="2">
    <location>
        <begin position="31"/>
        <end position="56"/>
    </location>
</feature>
<evidence type="ECO:0000256" key="1">
    <source>
        <dbReference type="ARBA" id="ARBA00023115"/>
    </source>
</evidence>
<evidence type="ECO:0000313" key="4">
    <source>
        <dbReference type="EMBL" id="NVP29765.1"/>
    </source>
</evidence>
<feature type="transmembrane region" description="Helical" evidence="2">
    <location>
        <begin position="242"/>
        <end position="263"/>
    </location>
</feature>
<keyword evidence="6" id="KW-1185">Reference proteome</keyword>
<keyword evidence="1" id="KW-0620">Polyamine biosynthesis</keyword>
<feature type="transmembrane region" description="Helical" evidence="2">
    <location>
        <begin position="357"/>
        <end position="380"/>
    </location>
</feature>
<dbReference type="InterPro" id="IPR029063">
    <property type="entry name" value="SAM-dependent_MTases_sf"/>
</dbReference>
<evidence type="ECO:0000256" key="2">
    <source>
        <dbReference type="SAM" id="Phobius"/>
    </source>
</evidence>
<organism evidence="4 5">
    <name type="scientific">Sphingomonas sanguinis</name>
    <dbReference type="NCBI Taxonomy" id="33051"/>
    <lineage>
        <taxon>Bacteria</taxon>
        <taxon>Pseudomonadati</taxon>
        <taxon>Pseudomonadota</taxon>
        <taxon>Alphaproteobacteria</taxon>
        <taxon>Sphingomonadales</taxon>
        <taxon>Sphingomonadaceae</taxon>
        <taxon>Sphingomonas</taxon>
    </lineage>
</organism>
<gene>
    <name evidence="3" type="ORF">HKX05_03120</name>
    <name evidence="4" type="ORF">HLV41_01785</name>
</gene>
<keyword evidence="2" id="KW-1133">Transmembrane helix</keyword>
<feature type="transmembrane region" description="Helical" evidence="2">
    <location>
        <begin position="100"/>
        <end position="120"/>
    </location>
</feature>
<accession>A0A7Y7QSD4</accession>
<dbReference type="Proteomes" id="UP000557656">
    <property type="component" value="Unassembled WGS sequence"/>
</dbReference>
<proteinExistence type="predicted"/>
<dbReference type="PANTHER" id="PTHR43317">
    <property type="entry name" value="THERMOSPERMINE SYNTHASE ACAULIS5"/>
    <property type="match status" value="1"/>
</dbReference>
<feature type="transmembrane region" description="Helical" evidence="2">
    <location>
        <begin position="132"/>
        <end position="148"/>
    </location>
</feature>
<keyword evidence="2" id="KW-0812">Transmembrane</keyword>
<evidence type="ECO:0000313" key="3">
    <source>
        <dbReference type="EMBL" id="NNG52339.1"/>
    </source>
</evidence>
<dbReference type="SUPFAM" id="SSF53335">
    <property type="entry name" value="S-adenosyl-L-methionine-dependent methyltransferases"/>
    <property type="match status" value="1"/>
</dbReference>
<feature type="transmembrane region" description="Helical" evidence="2">
    <location>
        <begin position="169"/>
        <end position="189"/>
    </location>
</feature>
<feature type="transmembrane region" description="Helical" evidence="2">
    <location>
        <begin position="416"/>
        <end position="435"/>
    </location>
</feature>
<dbReference type="GO" id="GO:0006596">
    <property type="term" value="P:polyamine biosynthetic process"/>
    <property type="evidence" value="ECO:0007669"/>
    <property type="project" value="UniProtKB-KW"/>
</dbReference>
<dbReference type="EMBL" id="JABEOV010000005">
    <property type="protein sequence ID" value="NNG52339.1"/>
    <property type="molecule type" value="Genomic_DNA"/>
</dbReference>
<evidence type="ECO:0000313" key="6">
    <source>
        <dbReference type="Proteomes" id="UP000557656"/>
    </source>
</evidence>
<keyword evidence="2" id="KW-0472">Membrane</keyword>
<feature type="transmembrane region" description="Helical" evidence="2">
    <location>
        <begin position="269"/>
        <end position="290"/>
    </location>
</feature>
<feature type="transmembrane region" description="Helical" evidence="2">
    <location>
        <begin position="201"/>
        <end position="221"/>
    </location>
</feature>
<dbReference type="Proteomes" id="UP000531581">
    <property type="component" value="Unassembled WGS sequence"/>
</dbReference>
<dbReference type="Gene3D" id="3.40.50.150">
    <property type="entry name" value="Vaccinia Virus protein VP39"/>
    <property type="match status" value="1"/>
</dbReference>
<dbReference type="PANTHER" id="PTHR43317:SF1">
    <property type="entry name" value="THERMOSPERMINE SYNTHASE ACAULIS5"/>
    <property type="match status" value="1"/>
</dbReference>
<dbReference type="NCBIfam" id="NF037959">
    <property type="entry name" value="MFS_SpdSyn"/>
    <property type="match status" value="1"/>
</dbReference>
<dbReference type="EMBL" id="JABYQV010000001">
    <property type="protein sequence ID" value="NVP29765.1"/>
    <property type="molecule type" value="Genomic_DNA"/>
</dbReference>
<sequence length="756" mass="81608">MRRRADLSCRPCRAPAERLNRLSRTSRSSSLAARALFVATILTGSFLLFLVQPLVARMALPRLGGAPAVWSSAMVVYQALLLGGYAYAHALGRFRPRVQAGVHLAVLGVAALWLPIGLMAVDLPADAEPTLWVPWLLGLSIGPLFFAVSAQAPLIQRWFALAQAGRNPYALYAASNLGSFAGLIAYPLLVEPAMTLHGQSLLWSAGYGVLALLVLACATRLPNAAKGEAVVATSPPPGWRRIALWVALAAVPSGLVTATSTYITTDIIAMPLLWVLPLGLYLASFIIAFATRRGMADTLTRIAPITLLLFGGVIMGSYPERAYANVVVALLLLLMVSVALHTALYRARPAVDRLTGFYLWMAVGGALGGVFAGILAPVLFDWTYEYPLLILAAGALIPQQYLLPTIRDLWWRHSRAMLIALAVAVGLLLDLRLVGPADWFGEERQGPIFLIIAALGFLAIGARAGFVLLLAGALVLFGGYRALSLSIERDARMRSYFGVYTVRDGPGYRELDHGSTVHGIQLRGSIARERTPTTYYAPYSGVGRAMRAAPMLYGPAARIGVVGLGTGTLACYAQPGQSWRFYEIDPVIVRIARDTGQFSYLRLCQPHPVIRVGDARLRLSAEASASLDLLALDAFSSDAVPAHLLTREAFATYARVLSRRGLMLVHISNRFVDLEPLVAAAARDGGWVAAKLHYVPTELDRRDEATPSVWLALSRDPAALKTLEKQGGDWTPAVAPPGLAAWTDDYSSILPFIRQF</sequence>
<feature type="transmembrane region" description="Helical" evidence="2">
    <location>
        <begin position="302"/>
        <end position="318"/>
    </location>
</feature>
<comment type="caution">
    <text evidence="4">The sequence shown here is derived from an EMBL/GenBank/DDBJ whole genome shotgun (WGS) entry which is preliminary data.</text>
</comment>
<feature type="transmembrane region" description="Helical" evidence="2">
    <location>
        <begin position="68"/>
        <end position="88"/>
    </location>
</feature>
<reference evidence="5 6" key="1">
    <citation type="submission" date="2020-05" db="EMBL/GenBank/DDBJ databases">
        <title>Draft Genome Sequences of Sphingomonas sp. Isolated from the International Space Station.</title>
        <authorList>
            <person name="Bijlani S."/>
            <person name="Singh N.K."/>
            <person name="Mason C.E."/>
            <person name="Wang C.C."/>
            <person name="Venkateswaran K."/>
        </authorList>
    </citation>
    <scope>NUCLEOTIDE SEQUENCE [LARGE SCALE GENOMIC DNA]</scope>
    <source>
        <strain evidence="3 6">IIF7SW-B5</strain>
        <strain evidence="4">ISS-IIF7SWP</strain>
    </source>
</reference>
<feature type="transmembrane region" description="Helical" evidence="2">
    <location>
        <begin position="447"/>
        <end position="480"/>
    </location>
</feature>
<protein>
    <submittedName>
        <fullName evidence="4">Fused MFS/spermidine synthase</fullName>
    </submittedName>
</protein>
<dbReference type="AlphaFoldDB" id="A0A7Y7QSD4"/>